<sequence>MKTGGGERAKDSCHCLGTGEENDPDHHVKVSKPTQCLRKRTGAEHNLRGIKEQSIPWAAGQNHACGVFFFLHFSKPAGVQHRGDGNTSRAADPPCSMSRLAWPSTPTASLGGCRPLQARAAPRSFFLAGNPLRDQKSRVVTRWDPRTTNQAWRRLSIDLDCCCSMETLEQLGSQFAALVRGCGRPRHPRVQFPFFTFFTVMRNPFVGGRLTGFINLN</sequence>
<proteinExistence type="predicted"/>
<dbReference type="AlphaFoldDB" id="A0AAD6TJ87"/>
<gene>
    <name evidence="1" type="ORF">C8F04DRAFT_1173257</name>
</gene>
<reference evidence="1" key="1">
    <citation type="submission" date="2023-03" db="EMBL/GenBank/DDBJ databases">
        <title>Massive genome expansion in bonnet fungi (Mycena s.s.) driven by repeated elements and novel gene families across ecological guilds.</title>
        <authorList>
            <consortium name="Lawrence Berkeley National Laboratory"/>
            <person name="Harder C.B."/>
            <person name="Miyauchi S."/>
            <person name="Viragh M."/>
            <person name="Kuo A."/>
            <person name="Thoen E."/>
            <person name="Andreopoulos B."/>
            <person name="Lu D."/>
            <person name="Skrede I."/>
            <person name="Drula E."/>
            <person name="Henrissat B."/>
            <person name="Morin E."/>
            <person name="Kohler A."/>
            <person name="Barry K."/>
            <person name="LaButti K."/>
            <person name="Morin E."/>
            <person name="Salamov A."/>
            <person name="Lipzen A."/>
            <person name="Mereny Z."/>
            <person name="Hegedus B."/>
            <person name="Baldrian P."/>
            <person name="Stursova M."/>
            <person name="Weitz H."/>
            <person name="Taylor A."/>
            <person name="Grigoriev I.V."/>
            <person name="Nagy L.G."/>
            <person name="Martin F."/>
            <person name="Kauserud H."/>
        </authorList>
    </citation>
    <scope>NUCLEOTIDE SEQUENCE</scope>
    <source>
        <strain evidence="1">CBHHK200</strain>
    </source>
</reference>
<accession>A0AAD6TJ87</accession>
<organism evidence="1 2">
    <name type="scientific">Mycena alexandri</name>
    <dbReference type="NCBI Taxonomy" id="1745969"/>
    <lineage>
        <taxon>Eukaryota</taxon>
        <taxon>Fungi</taxon>
        <taxon>Dikarya</taxon>
        <taxon>Basidiomycota</taxon>
        <taxon>Agaricomycotina</taxon>
        <taxon>Agaricomycetes</taxon>
        <taxon>Agaricomycetidae</taxon>
        <taxon>Agaricales</taxon>
        <taxon>Marasmiineae</taxon>
        <taxon>Mycenaceae</taxon>
        <taxon>Mycena</taxon>
    </lineage>
</organism>
<keyword evidence="2" id="KW-1185">Reference proteome</keyword>
<name>A0AAD6TJ87_9AGAR</name>
<protein>
    <submittedName>
        <fullName evidence="1">Uncharacterized protein</fullName>
    </submittedName>
</protein>
<dbReference type="EMBL" id="JARJCM010000003">
    <property type="protein sequence ID" value="KAJ7046316.1"/>
    <property type="molecule type" value="Genomic_DNA"/>
</dbReference>
<evidence type="ECO:0000313" key="1">
    <source>
        <dbReference type="EMBL" id="KAJ7046316.1"/>
    </source>
</evidence>
<comment type="caution">
    <text evidence="1">The sequence shown here is derived from an EMBL/GenBank/DDBJ whole genome shotgun (WGS) entry which is preliminary data.</text>
</comment>
<dbReference type="Proteomes" id="UP001218188">
    <property type="component" value="Unassembled WGS sequence"/>
</dbReference>
<evidence type="ECO:0000313" key="2">
    <source>
        <dbReference type="Proteomes" id="UP001218188"/>
    </source>
</evidence>